<dbReference type="AlphaFoldDB" id="A0A067QAJ5"/>
<dbReference type="HOGENOM" id="CLU_098000_0_0_1"/>
<keyword evidence="2" id="KW-1185">Reference proteome</keyword>
<protein>
    <submittedName>
        <fullName evidence="1">Uncharacterized protein</fullName>
    </submittedName>
</protein>
<dbReference type="Proteomes" id="UP000027265">
    <property type="component" value="Unassembled WGS sequence"/>
</dbReference>
<name>A0A067QAJ5_9AGAM</name>
<evidence type="ECO:0000313" key="1">
    <source>
        <dbReference type="EMBL" id="KDQ64083.1"/>
    </source>
</evidence>
<reference evidence="2" key="1">
    <citation type="journal article" date="2014" name="Proc. Natl. Acad. Sci. U.S.A.">
        <title>Extensive sampling of basidiomycete genomes demonstrates inadequacy of the white-rot/brown-rot paradigm for wood decay fungi.</title>
        <authorList>
            <person name="Riley R."/>
            <person name="Salamov A.A."/>
            <person name="Brown D.W."/>
            <person name="Nagy L.G."/>
            <person name="Floudas D."/>
            <person name="Held B.W."/>
            <person name="Levasseur A."/>
            <person name="Lombard V."/>
            <person name="Morin E."/>
            <person name="Otillar R."/>
            <person name="Lindquist E.A."/>
            <person name="Sun H."/>
            <person name="LaButti K.M."/>
            <person name="Schmutz J."/>
            <person name="Jabbour D."/>
            <person name="Luo H."/>
            <person name="Baker S.E."/>
            <person name="Pisabarro A.G."/>
            <person name="Walton J.D."/>
            <person name="Blanchette R.A."/>
            <person name="Henrissat B."/>
            <person name="Martin F."/>
            <person name="Cullen D."/>
            <person name="Hibbett D.S."/>
            <person name="Grigoriev I.V."/>
        </authorList>
    </citation>
    <scope>NUCLEOTIDE SEQUENCE [LARGE SCALE GENOMIC DNA]</scope>
    <source>
        <strain evidence="2">MUCL 33604</strain>
    </source>
</reference>
<dbReference type="EMBL" id="KL197709">
    <property type="protein sequence ID" value="KDQ64083.1"/>
    <property type="molecule type" value="Genomic_DNA"/>
</dbReference>
<dbReference type="OrthoDB" id="3191568at2759"/>
<proteinExistence type="predicted"/>
<accession>A0A067QAJ5</accession>
<organism evidence="1 2">
    <name type="scientific">Jaapia argillacea MUCL 33604</name>
    <dbReference type="NCBI Taxonomy" id="933084"/>
    <lineage>
        <taxon>Eukaryota</taxon>
        <taxon>Fungi</taxon>
        <taxon>Dikarya</taxon>
        <taxon>Basidiomycota</taxon>
        <taxon>Agaricomycotina</taxon>
        <taxon>Agaricomycetes</taxon>
        <taxon>Agaricomycetidae</taxon>
        <taxon>Jaapiales</taxon>
        <taxon>Jaapiaceae</taxon>
        <taxon>Jaapia</taxon>
    </lineage>
</organism>
<evidence type="ECO:0000313" key="2">
    <source>
        <dbReference type="Proteomes" id="UP000027265"/>
    </source>
</evidence>
<sequence>MPTNSNALTPWGSSNFGPFTNASTQPSANGTVAPSPTTLTALSTSGPTLFLTFTNFTPSVLNCIVIDRNYETVRRICSNISPIFTLIKDPEGHNLALIEWNSLPTVEITGVIPKQKARDWLALTPEGMSRIMTVGQAYYVWAPAGKYVCLYSTVSSTLKILARICKTPMNVALEMSQAAIDLSLLEPCVVATVLLQSGRNID</sequence>
<dbReference type="InParanoid" id="A0A067QAJ5"/>
<gene>
    <name evidence="1" type="ORF">JAAARDRAFT_117722</name>
</gene>